<name>A0A0D3L1B3_EMIH1</name>
<keyword evidence="12" id="KW-1185">Reference proteome</keyword>
<evidence type="ECO:0000256" key="7">
    <source>
        <dbReference type="ARBA" id="ARBA00022989"/>
    </source>
</evidence>
<accession>A0A0D3L1B3</accession>
<evidence type="ECO:0000256" key="5">
    <source>
        <dbReference type="ARBA" id="ARBA00022692"/>
    </source>
</evidence>
<sequence>MWADSFARRRWIRQTWKTYSNVGRTMHVVFIVGMLQSDLSPIPGEVEQKLRAEAAEHGDLLLLDDVPERKSPCLKTMAWFRHAVHTYSGATFIAKTDDDAFVQTIKLEANIRPFTQTPRVYIGSTLWGSFVTKTFEPCARRMGPNMCAGGMKEENCVQKGAIGPYPYAVLSYGVAAWMVQQDAFLDFEQRATAATRPPMMTQGEDMVIGMFLYLSPWPLMPLHWGWDKLHDLCFKCTRKDQIWRPITVQTVVAHHIANEQIITEVFRNITHGSHFDPRPCDDACQQKLLPFEVTSLEDLCSRAGGSIRKVYSKCALVPK</sequence>
<organism evidence="11 12">
    <name type="scientific">Emiliania huxleyi (strain CCMP1516)</name>
    <dbReference type="NCBI Taxonomy" id="280463"/>
    <lineage>
        <taxon>Eukaryota</taxon>
        <taxon>Haptista</taxon>
        <taxon>Haptophyta</taxon>
        <taxon>Prymnesiophyceae</taxon>
        <taxon>Isochrysidales</taxon>
        <taxon>Noelaerhabdaceae</taxon>
        <taxon>Emiliania</taxon>
    </lineage>
</organism>
<keyword evidence="4" id="KW-0808">Transferase</keyword>
<dbReference type="PaxDb" id="2903-EOD41798"/>
<dbReference type="GeneID" id="17287068"/>
<keyword evidence="5" id="KW-0812">Transmembrane</keyword>
<evidence type="ECO:0000256" key="10">
    <source>
        <dbReference type="RuleBase" id="RU363063"/>
    </source>
</evidence>
<dbReference type="InterPro" id="IPR002659">
    <property type="entry name" value="Glyco_trans_31"/>
</dbReference>
<proteinExistence type="inferred from homology"/>
<dbReference type="AlphaFoldDB" id="A0A0D3L1B3"/>
<dbReference type="Proteomes" id="UP000013827">
    <property type="component" value="Unassembled WGS sequence"/>
</dbReference>
<dbReference type="PANTHER" id="PTHR11214">
    <property type="entry name" value="BETA-1,3-N-ACETYLGLUCOSAMINYLTRANSFERASE"/>
    <property type="match status" value="1"/>
</dbReference>
<dbReference type="GO" id="GO:0016758">
    <property type="term" value="F:hexosyltransferase activity"/>
    <property type="evidence" value="ECO:0007669"/>
    <property type="project" value="InterPro"/>
</dbReference>
<evidence type="ECO:0000256" key="6">
    <source>
        <dbReference type="ARBA" id="ARBA00022968"/>
    </source>
</evidence>
<evidence type="ECO:0000313" key="12">
    <source>
        <dbReference type="Proteomes" id="UP000013827"/>
    </source>
</evidence>
<evidence type="ECO:0000256" key="8">
    <source>
        <dbReference type="ARBA" id="ARBA00023034"/>
    </source>
</evidence>
<dbReference type="Pfam" id="PF01762">
    <property type="entry name" value="Galactosyl_T"/>
    <property type="match status" value="1"/>
</dbReference>
<evidence type="ECO:0000313" key="11">
    <source>
        <dbReference type="EnsemblProtists" id="EOD41798"/>
    </source>
</evidence>
<comment type="subcellular location">
    <subcellularLocation>
        <location evidence="1 10">Golgi apparatus membrane</location>
        <topology evidence="1 10">Single-pass type II membrane protein</topology>
    </subcellularLocation>
</comment>
<comment type="similarity">
    <text evidence="2 10">Belongs to the glycosyltransferase 31 family.</text>
</comment>
<keyword evidence="7" id="KW-1133">Transmembrane helix</keyword>
<evidence type="ECO:0000256" key="9">
    <source>
        <dbReference type="ARBA" id="ARBA00023136"/>
    </source>
</evidence>
<keyword evidence="3 10" id="KW-0328">Glycosyltransferase</keyword>
<evidence type="ECO:0000256" key="1">
    <source>
        <dbReference type="ARBA" id="ARBA00004323"/>
    </source>
</evidence>
<dbReference type="RefSeq" id="XP_005794227.1">
    <property type="nucleotide sequence ID" value="XM_005794170.1"/>
</dbReference>
<reference evidence="11" key="2">
    <citation type="submission" date="2024-10" db="UniProtKB">
        <authorList>
            <consortium name="EnsemblProtists"/>
        </authorList>
    </citation>
    <scope>IDENTIFICATION</scope>
</reference>
<keyword evidence="8 10" id="KW-0333">Golgi apparatus</keyword>
<reference evidence="12" key="1">
    <citation type="journal article" date="2013" name="Nature">
        <title>Pan genome of the phytoplankton Emiliania underpins its global distribution.</title>
        <authorList>
            <person name="Read B.A."/>
            <person name="Kegel J."/>
            <person name="Klute M.J."/>
            <person name="Kuo A."/>
            <person name="Lefebvre S.C."/>
            <person name="Maumus F."/>
            <person name="Mayer C."/>
            <person name="Miller J."/>
            <person name="Monier A."/>
            <person name="Salamov A."/>
            <person name="Young J."/>
            <person name="Aguilar M."/>
            <person name="Claverie J.M."/>
            <person name="Frickenhaus S."/>
            <person name="Gonzalez K."/>
            <person name="Herman E.K."/>
            <person name="Lin Y.C."/>
            <person name="Napier J."/>
            <person name="Ogata H."/>
            <person name="Sarno A.F."/>
            <person name="Shmutz J."/>
            <person name="Schroeder D."/>
            <person name="de Vargas C."/>
            <person name="Verret F."/>
            <person name="von Dassow P."/>
            <person name="Valentin K."/>
            <person name="Van de Peer Y."/>
            <person name="Wheeler G."/>
            <person name="Dacks J.B."/>
            <person name="Delwiche C.F."/>
            <person name="Dyhrman S.T."/>
            <person name="Glockner G."/>
            <person name="John U."/>
            <person name="Richards T."/>
            <person name="Worden A.Z."/>
            <person name="Zhang X."/>
            <person name="Grigoriev I.V."/>
            <person name="Allen A.E."/>
            <person name="Bidle K."/>
            <person name="Borodovsky M."/>
            <person name="Bowler C."/>
            <person name="Brownlee C."/>
            <person name="Cock J.M."/>
            <person name="Elias M."/>
            <person name="Gladyshev V.N."/>
            <person name="Groth M."/>
            <person name="Guda C."/>
            <person name="Hadaegh A."/>
            <person name="Iglesias-Rodriguez M.D."/>
            <person name="Jenkins J."/>
            <person name="Jones B.M."/>
            <person name="Lawson T."/>
            <person name="Leese F."/>
            <person name="Lindquist E."/>
            <person name="Lobanov A."/>
            <person name="Lomsadze A."/>
            <person name="Malik S.B."/>
            <person name="Marsh M.E."/>
            <person name="Mackinder L."/>
            <person name="Mock T."/>
            <person name="Mueller-Roeber B."/>
            <person name="Pagarete A."/>
            <person name="Parker M."/>
            <person name="Probert I."/>
            <person name="Quesneville H."/>
            <person name="Raines C."/>
            <person name="Rensing S.A."/>
            <person name="Riano-Pachon D.M."/>
            <person name="Richier S."/>
            <person name="Rokitta S."/>
            <person name="Shiraiwa Y."/>
            <person name="Soanes D.M."/>
            <person name="van der Giezen M."/>
            <person name="Wahlund T.M."/>
            <person name="Williams B."/>
            <person name="Wilson W."/>
            <person name="Wolfe G."/>
            <person name="Wurch L.L."/>
        </authorList>
    </citation>
    <scope>NUCLEOTIDE SEQUENCE</scope>
</reference>
<dbReference type="KEGG" id="ehx:EMIHUDRAFT_194324"/>
<dbReference type="Gene3D" id="3.90.550.50">
    <property type="match status" value="1"/>
</dbReference>
<keyword evidence="9" id="KW-0472">Membrane</keyword>
<protein>
    <recommendedName>
        <fullName evidence="10">Hexosyltransferase</fullName>
        <ecNumber evidence="10">2.4.1.-</ecNumber>
    </recommendedName>
</protein>
<dbReference type="HOGENOM" id="CLU_872718_0_0_1"/>
<dbReference type="EC" id="2.4.1.-" evidence="10"/>
<dbReference type="GO" id="GO:0000139">
    <property type="term" value="C:Golgi membrane"/>
    <property type="evidence" value="ECO:0007669"/>
    <property type="project" value="UniProtKB-SubCell"/>
</dbReference>
<evidence type="ECO:0000256" key="2">
    <source>
        <dbReference type="ARBA" id="ARBA00008661"/>
    </source>
</evidence>
<evidence type="ECO:0000256" key="3">
    <source>
        <dbReference type="ARBA" id="ARBA00022676"/>
    </source>
</evidence>
<keyword evidence="6" id="KW-0735">Signal-anchor</keyword>
<dbReference type="EnsemblProtists" id="EOD41798">
    <property type="protein sequence ID" value="EOD41798"/>
    <property type="gene ID" value="EMIHUDRAFT_194324"/>
</dbReference>
<evidence type="ECO:0000256" key="4">
    <source>
        <dbReference type="ARBA" id="ARBA00022679"/>
    </source>
</evidence>